<dbReference type="FunFam" id="3.30.230.10:FF:000017">
    <property type="entry name" value="Galactokinase"/>
    <property type="match status" value="1"/>
</dbReference>
<dbReference type="GO" id="GO:0004335">
    <property type="term" value="F:galactokinase activity"/>
    <property type="evidence" value="ECO:0007669"/>
    <property type="project" value="UniProtKB-UniRule"/>
</dbReference>
<dbReference type="PRINTS" id="PR00473">
    <property type="entry name" value="GALCTOKINASE"/>
</dbReference>
<keyword evidence="6 15" id="KW-0418">Kinase</keyword>
<dbReference type="GO" id="GO:0005829">
    <property type="term" value="C:cytosol"/>
    <property type="evidence" value="ECO:0007669"/>
    <property type="project" value="TreeGrafter"/>
</dbReference>
<dbReference type="PATRIC" id="fig|1547436.3.peg.3526"/>
<evidence type="ECO:0000259" key="13">
    <source>
        <dbReference type="Pfam" id="PF08544"/>
    </source>
</evidence>
<dbReference type="Pfam" id="PF10509">
    <property type="entry name" value="GalKase_gal_bdg"/>
    <property type="match status" value="1"/>
</dbReference>
<dbReference type="EC" id="2.7.1.6" evidence="11"/>
<dbReference type="SUPFAM" id="SSF55060">
    <property type="entry name" value="GHMP Kinase, C-terminal domain"/>
    <property type="match status" value="1"/>
</dbReference>
<dbReference type="Proteomes" id="UP000050827">
    <property type="component" value="Unassembled WGS sequence"/>
</dbReference>
<feature type="domain" description="GHMP kinase N-terminal" evidence="12">
    <location>
        <begin position="81"/>
        <end position="169"/>
    </location>
</feature>
<dbReference type="InterPro" id="IPR019539">
    <property type="entry name" value="GalKase_N"/>
</dbReference>
<name>A0A0N8WGG2_9FLAO</name>
<evidence type="ECO:0000313" key="15">
    <source>
        <dbReference type="EMBL" id="KQC31411.1"/>
    </source>
</evidence>
<keyword evidence="10" id="KW-0119">Carbohydrate metabolism</keyword>
<dbReference type="PIRSF" id="PIRSF000530">
    <property type="entry name" value="Galactokinase"/>
    <property type="match status" value="1"/>
</dbReference>
<feature type="domain" description="GHMP kinase C-terminal" evidence="13">
    <location>
        <begin position="272"/>
        <end position="353"/>
    </location>
</feature>
<dbReference type="PRINTS" id="PR00959">
    <property type="entry name" value="MEVGALKINASE"/>
</dbReference>
<dbReference type="EMBL" id="LCTZ01000002">
    <property type="protein sequence ID" value="KQC31411.1"/>
    <property type="molecule type" value="Genomic_DNA"/>
</dbReference>
<dbReference type="PANTHER" id="PTHR10457">
    <property type="entry name" value="MEVALONATE KINASE/GALACTOKINASE"/>
    <property type="match status" value="1"/>
</dbReference>
<dbReference type="InterPro" id="IPR013750">
    <property type="entry name" value="GHMP_kinase_C_dom"/>
</dbReference>
<keyword evidence="9" id="KW-0299">Galactose metabolism</keyword>
<keyword evidence="16" id="KW-1185">Reference proteome</keyword>
<keyword evidence="3" id="KW-0808">Transferase</keyword>
<dbReference type="PANTHER" id="PTHR10457:SF7">
    <property type="entry name" value="GALACTOKINASE-RELATED"/>
    <property type="match status" value="1"/>
</dbReference>
<evidence type="ECO:0000256" key="1">
    <source>
        <dbReference type="ARBA" id="ARBA00006566"/>
    </source>
</evidence>
<gene>
    <name evidence="15" type="ORF">AAY42_17120</name>
</gene>
<reference evidence="15 16" key="1">
    <citation type="submission" date="2015-04" db="EMBL/GenBank/DDBJ databases">
        <title>Complete genome of flavobacterium.</title>
        <authorList>
            <person name="Kwon Y.M."/>
            <person name="Kim S.-J."/>
        </authorList>
    </citation>
    <scope>NUCLEOTIDE SEQUENCE [LARGE SCALE GENOMIC DNA]</scope>
    <source>
        <strain evidence="15 16">DK169</strain>
    </source>
</reference>
<evidence type="ECO:0000256" key="5">
    <source>
        <dbReference type="ARBA" id="ARBA00022741"/>
    </source>
</evidence>
<dbReference type="InterPro" id="IPR020568">
    <property type="entry name" value="Ribosomal_Su5_D2-typ_SF"/>
</dbReference>
<dbReference type="AlphaFoldDB" id="A0A0N8WGG2"/>
<dbReference type="Pfam" id="PF08544">
    <property type="entry name" value="GHMP_kinases_C"/>
    <property type="match status" value="1"/>
</dbReference>
<keyword evidence="7" id="KW-0067">ATP-binding</keyword>
<dbReference type="GO" id="GO:0006012">
    <property type="term" value="P:galactose metabolic process"/>
    <property type="evidence" value="ECO:0007669"/>
    <property type="project" value="UniProtKB-UniRule"/>
</dbReference>
<evidence type="ECO:0000256" key="6">
    <source>
        <dbReference type="ARBA" id="ARBA00022777"/>
    </source>
</evidence>
<protein>
    <recommendedName>
        <fullName evidence="11">Galactokinase</fullName>
        <ecNumber evidence="11">2.7.1.6</ecNumber>
    </recommendedName>
</protein>
<dbReference type="SUPFAM" id="SSF54211">
    <property type="entry name" value="Ribosomal protein S5 domain 2-like"/>
    <property type="match status" value="1"/>
</dbReference>
<dbReference type="Pfam" id="PF00288">
    <property type="entry name" value="GHMP_kinases_N"/>
    <property type="match status" value="1"/>
</dbReference>
<accession>A0A0N8WGG2</accession>
<dbReference type="InterPro" id="IPR036554">
    <property type="entry name" value="GHMP_kinase_C_sf"/>
</dbReference>
<dbReference type="OrthoDB" id="250531at2"/>
<keyword evidence="2" id="KW-0963">Cytoplasm</keyword>
<evidence type="ECO:0000256" key="4">
    <source>
        <dbReference type="ARBA" id="ARBA00022723"/>
    </source>
</evidence>
<dbReference type="InterPro" id="IPR006206">
    <property type="entry name" value="Mevalonate/galactokinase"/>
</dbReference>
<evidence type="ECO:0000259" key="12">
    <source>
        <dbReference type="Pfam" id="PF00288"/>
    </source>
</evidence>
<proteinExistence type="inferred from homology"/>
<dbReference type="InterPro" id="IPR006204">
    <property type="entry name" value="GHMP_kinase_N_dom"/>
</dbReference>
<comment type="similarity">
    <text evidence="1">Belongs to the GHMP kinase family. GalK subfamily.</text>
</comment>
<evidence type="ECO:0000256" key="3">
    <source>
        <dbReference type="ARBA" id="ARBA00022679"/>
    </source>
</evidence>
<keyword evidence="5" id="KW-0547">Nucleotide-binding</keyword>
<evidence type="ECO:0000313" key="16">
    <source>
        <dbReference type="Proteomes" id="UP000050827"/>
    </source>
</evidence>
<evidence type="ECO:0000256" key="2">
    <source>
        <dbReference type="ARBA" id="ARBA00022490"/>
    </source>
</evidence>
<evidence type="ECO:0000256" key="11">
    <source>
        <dbReference type="NCBIfam" id="TIGR00131"/>
    </source>
</evidence>
<dbReference type="InterPro" id="IPR014721">
    <property type="entry name" value="Ribsml_uS5_D2-typ_fold_subgr"/>
</dbReference>
<evidence type="ECO:0000256" key="10">
    <source>
        <dbReference type="ARBA" id="ARBA00023277"/>
    </source>
</evidence>
<dbReference type="InterPro" id="IPR000705">
    <property type="entry name" value="Galactokinase"/>
</dbReference>
<evidence type="ECO:0000256" key="9">
    <source>
        <dbReference type="ARBA" id="ARBA00023144"/>
    </source>
</evidence>
<feature type="domain" description="Galactokinase N-terminal" evidence="14">
    <location>
        <begin position="9"/>
        <end position="44"/>
    </location>
</feature>
<sequence>MEMTKKISEITISSPGRINFIGEHVDYNDGLVLPAAIDKCITMTFKINGTKNIFKVKSKGFDSYLVADLNNLKPGTEGWHNYILGVINELQVITGKIEGFDCEMETNVPVGSGVSSSAALECGLAFGLNELFDLGLNKWQLAKIGQQAEHNFVGTKCGIMDQFASLFGKKDHAMLLDCQSLEFEYIPTLIDPYVILLLNTNVAHNLATSGYNTRREETASGLTLISKRFKVEKSFRNISLTMIDECKKELGDICYRRCSYVLEENKRVLNAKEALKQNNFVRFGELLYESHQGLSKKYEVSCDELDFLVDFSKSKKDVLGARMMGGGFGGCTLNLIHKDSVDNFVEKVAKAYKENFGIVLSSFICVPSQGTSIIKKNINES</sequence>
<dbReference type="STRING" id="346185.AAY42_17120"/>
<dbReference type="Gene3D" id="3.30.70.890">
    <property type="entry name" value="GHMP kinase, C-terminal domain"/>
    <property type="match status" value="1"/>
</dbReference>
<evidence type="ECO:0000256" key="8">
    <source>
        <dbReference type="ARBA" id="ARBA00022842"/>
    </source>
</evidence>
<organism evidence="15 16">
    <name type="scientific">Flagellimonas eckloniae</name>
    <dbReference type="NCBI Taxonomy" id="346185"/>
    <lineage>
        <taxon>Bacteria</taxon>
        <taxon>Pseudomonadati</taxon>
        <taxon>Bacteroidota</taxon>
        <taxon>Flavobacteriia</taxon>
        <taxon>Flavobacteriales</taxon>
        <taxon>Flavobacteriaceae</taxon>
        <taxon>Flagellimonas</taxon>
    </lineage>
</organism>
<dbReference type="GO" id="GO:0005524">
    <property type="term" value="F:ATP binding"/>
    <property type="evidence" value="ECO:0007669"/>
    <property type="project" value="UniProtKB-UniRule"/>
</dbReference>
<keyword evidence="4" id="KW-0479">Metal-binding</keyword>
<dbReference type="GO" id="GO:0046872">
    <property type="term" value="F:metal ion binding"/>
    <property type="evidence" value="ECO:0007669"/>
    <property type="project" value="UniProtKB-KW"/>
</dbReference>
<keyword evidence="8" id="KW-0460">Magnesium</keyword>
<dbReference type="NCBIfam" id="TIGR00131">
    <property type="entry name" value="gal_kin"/>
    <property type="match status" value="1"/>
</dbReference>
<comment type="caution">
    <text evidence="15">The sequence shown here is derived from an EMBL/GenBank/DDBJ whole genome shotgun (WGS) entry which is preliminary data.</text>
</comment>
<evidence type="ECO:0000256" key="7">
    <source>
        <dbReference type="ARBA" id="ARBA00022840"/>
    </source>
</evidence>
<evidence type="ECO:0000259" key="14">
    <source>
        <dbReference type="Pfam" id="PF10509"/>
    </source>
</evidence>
<dbReference type="FunFam" id="3.30.70.890:FF:000001">
    <property type="entry name" value="Galactokinase"/>
    <property type="match status" value="1"/>
</dbReference>
<dbReference type="Gene3D" id="3.30.230.10">
    <property type="match status" value="1"/>
</dbReference>